<feature type="compositionally biased region" description="Polar residues" evidence="13">
    <location>
        <begin position="3457"/>
        <end position="3471"/>
    </location>
</feature>
<keyword evidence="3" id="KW-0597">Phosphoprotein</keyword>
<feature type="compositionally biased region" description="Basic residues" evidence="13">
    <location>
        <begin position="3162"/>
        <end position="3172"/>
    </location>
</feature>
<feature type="domain" description="Helicase ATP-binding" evidence="15">
    <location>
        <begin position="973"/>
        <end position="1138"/>
    </location>
</feature>
<keyword evidence="12" id="KW-0539">Nucleus</keyword>
<evidence type="ECO:0000256" key="6">
    <source>
        <dbReference type="ARBA" id="ARBA00022806"/>
    </source>
</evidence>
<evidence type="ECO:0000313" key="19">
    <source>
        <dbReference type="Proteomes" id="UP000008237"/>
    </source>
</evidence>
<feature type="compositionally biased region" description="Low complexity" evidence="13">
    <location>
        <begin position="4068"/>
        <end position="4084"/>
    </location>
</feature>
<feature type="compositionally biased region" description="Polar residues" evidence="13">
    <location>
        <begin position="3991"/>
        <end position="4007"/>
    </location>
</feature>
<dbReference type="PROSITE" id="PS51192">
    <property type="entry name" value="HELICASE_ATP_BIND_1"/>
    <property type="match status" value="1"/>
</dbReference>
<feature type="region of interest" description="Disordered" evidence="13">
    <location>
        <begin position="1477"/>
        <end position="1542"/>
    </location>
</feature>
<dbReference type="SUPFAM" id="SSF52540">
    <property type="entry name" value="P-loop containing nucleoside triphosphate hydrolases"/>
    <property type="match status" value="2"/>
</dbReference>
<evidence type="ECO:0000256" key="11">
    <source>
        <dbReference type="ARBA" id="ARBA00023163"/>
    </source>
</evidence>
<evidence type="ECO:0000256" key="4">
    <source>
        <dbReference type="ARBA" id="ARBA00022741"/>
    </source>
</evidence>
<evidence type="ECO:0000256" key="9">
    <source>
        <dbReference type="ARBA" id="ARBA00023015"/>
    </source>
</evidence>
<feature type="region of interest" description="Disordered" evidence="13">
    <location>
        <begin position="2798"/>
        <end position="2912"/>
    </location>
</feature>
<feature type="domain" description="HSA" evidence="17">
    <location>
        <begin position="583"/>
        <end position="655"/>
    </location>
</feature>
<dbReference type="GO" id="GO:0042393">
    <property type="term" value="F:histone binding"/>
    <property type="evidence" value="ECO:0007669"/>
    <property type="project" value="TreeGrafter"/>
</dbReference>
<feature type="region of interest" description="Disordered" evidence="13">
    <location>
        <begin position="3991"/>
        <end position="4084"/>
    </location>
</feature>
<dbReference type="GO" id="GO:0010557">
    <property type="term" value="P:positive regulation of macromolecule biosynthetic process"/>
    <property type="evidence" value="ECO:0007669"/>
    <property type="project" value="UniProtKB-ARBA"/>
</dbReference>
<feature type="region of interest" description="Disordered" evidence="13">
    <location>
        <begin position="2288"/>
        <end position="2525"/>
    </location>
</feature>
<dbReference type="GO" id="GO:0006338">
    <property type="term" value="P:chromatin remodeling"/>
    <property type="evidence" value="ECO:0007669"/>
    <property type="project" value="UniProtKB-ARBA"/>
</dbReference>
<feature type="compositionally biased region" description="Basic and acidic residues" evidence="13">
    <location>
        <begin position="1517"/>
        <end position="1542"/>
    </location>
</feature>
<reference evidence="18 19" key="1">
    <citation type="journal article" date="2010" name="Science">
        <title>Genomic comparison of the ants Camponotus floridanus and Harpegnathos saltator.</title>
        <authorList>
            <person name="Bonasio R."/>
            <person name="Zhang G."/>
            <person name="Ye C."/>
            <person name="Mutti N.S."/>
            <person name="Fang X."/>
            <person name="Qin N."/>
            <person name="Donahue G."/>
            <person name="Yang P."/>
            <person name="Li Q."/>
            <person name="Li C."/>
            <person name="Zhang P."/>
            <person name="Huang Z."/>
            <person name="Berger S.L."/>
            <person name="Reinberg D."/>
            <person name="Wang J."/>
            <person name="Liebig J."/>
        </authorList>
    </citation>
    <scope>NUCLEOTIDE SEQUENCE [LARGE SCALE GENOMIC DNA]</scope>
    <source>
        <strain evidence="18 19">R22 G/1</strain>
    </source>
</reference>
<dbReference type="Gene3D" id="3.40.50.10810">
    <property type="entry name" value="Tandem AAA-ATPase domain"/>
    <property type="match status" value="1"/>
</dbReference>
<dbReference type="PROSITE" id="PS50090">
    <property type="entry name" value="MYB_LIKE"/>
    <property type="match status" value="1"/>
</dbReference>
<feature type="compositionally biased region" description="Acidic residues" evidence="13">
    <location>
        <begin position="2154"/>
        <end position="2178"/>
    </location>
</feature>
<feature type="region of interest" description="Disordered" evidence="13">
    <location>
        <begin position="3447"/>
        <end position="3471"/>
    </location>
</feature>
<dbReference type="GO" id="GO:0140096">
    <property type="term" value="F:catalytic activity, acting on a protein"/>
    <property type="evidence" value="ECO:0007669"/>
    <property type="project" value="UniProtKB-ARBA"/>
</dbReference>
<evidence type="ECO:0000259" key="16">
    <source>
        <dbReference type="PROSITE" id="PS51194"/>
    </source>
</evidence>
<dbReference type="InterPro" id="IPR014012">
    <property type="entry name" value="HSA_dom"/>
</dbReference>
<feature type="compositionally biased region" description="Low complexity" evidence="13">
    <location>
        <begin position="2579"/>
        <end position="2590"/>
    </location>
</feature>
<evidence type="ECO:0000256" key="12">
    <source>
        <dbReference type="ARBA" id="ARBA00023242"/>
    </source>
</evidence>
<evidence type="ECO:0000256" key="10">
    <source>
        <dbReference type="ARBA" id="ARBA00023125"/>
    </source>
</evidence>
<dbReference type="OMA" id="NDASTRM"/>
<dbReference type="InterPro" id="IPR038718">
    <property type="entry name" value="SNF2-like_sf"/>
</dbReference>
<feature type="compositionally biased region" description="Basic and acidic residues" evidence="13">
    <location>
        <begin position="805"/>
        <end position="821"/>
    </location>
</feature>
<dbReference type="InterPro" id="IPR000330">
    <property type="entry name" value="SNF2_N"/>
</dbReference>
<evidence type="ECO:0000256" key="3">
    <source>
        <dbReference type="ARBA" id="ARBA00022553"/>
    </source>
</evidence>
<keyword evidence="5" id="KW-0378">Hydrolase</keyword>
<feature type="region of interest" description="Disordered" evidence="13">
    <location>
        <begin position="2632"/>
        <end position="2682"/>
    </location>
</feature>
<feature type="compositionally biased region" description="Polar residues" evidence="13">
    <location>
        <begin position="1898"/>
        <end position="1911"/>
    </location>
</feature>
<evidence type="ECO:0000259" key="15">
    <source>
        <dbReference type="PROSITE" id="PS51192"/>
    </source>
</evidence>
<dbReference type="FunCoup" id="E2BIY4">
    <property type="interactions" value="1816"/>
</dbReference>
<dbReference type="GO" id="GO:0010468">
    <property type="term" value="P:regulation of gene expression"/>
    <property type="evidence" value="ECO:0007669"/>
    <property type="project" value="UniProtKB-ARBA"/>
</dbReference>
<evidence type="ECO:0000256" key="2">
    <source>
        <dbReference type="ARBA" id="ARBA00009220"/>
    </source>
</evidence>
<dbReference type="CDD" id="cd18793">
    <property type="entry name" value="SF2_C_SNF"/>
    <property type="match status" value="1"/>
</dbReference>
<feature type="compositionally biased region" description="Polar residues" evidence="13">
    <location>
        <begin position="2942"/>
        <end position="2954"/>
    </location>
</feature>
<feature type="compositionally biased region" description="Pro residues" evidence="13">
    <location>
        <begin position="4011"/>
        <end position="4021"/>
    </location>
</feature>
<feature type="compositionally biased region" description="Polar residues" evidence="13">
    <location>
        <begin position="714"/>
        <end position="732"/>
    </location>
</feature>
<keyword evidence="6 18" id="KW-0347">Helicase</keyword>
<feature type="region of interest" description="Disordered" evidence="13">
    <location>
        <begin position="171"/>
        <end position="202"/>
    </location>
</feature>
<dbReference type="OrthoDB" id="372624at2759"/>
<dbReference type="GO" id="GO:0004386">
    <property type="term" value="F:helicase activity"/>
    <property type="evidence" value="ECO:0007669"/>
    <property type="project" value="UniProtKB-KW"/>
</dbReference>
<feature type="compositionally biased region" description="Low complexity" evidence="13">
    <location>
        <begin position="171"/>
        <end position="183"/>
    </location>
</feature>
<feature type="compositionally biased region" description="Low complexity" evidence="13">
    <location>
        <begin position="3196"/>
        <end position="3217"/>
    </location>
</feature>
<dbReference type="PANTHER" id="PTHR45685:SF1">
    <property type="entry name" value="HELICASE SRCAP"/>
    <property type="match status" value="1"/>
</dbReference>
<feature type="compositionally biased region" description="Basic and acidic residues" evidence="13">
    <location>
        <begin position="848"/>
        <end position="863"/>
    </location>
</feature>
<dbReference type="InterPro" id="IPR001650">
    <property type="entry name" value="Helicase_C-like"/>
</dbReference>
<dbReference type="InterPro" id="IPR050520">
    <property type="entry name" value="INO80/SWR1_helicase"/>
</dbReference>
<feature type="region of interest" description="Disordered" evidence="13">
    <location>
        <begin position="1"/>
        <end position="30"/>
    </location>
</feature>
<dbReference type="InterPro" id="IPR027417">
    <property type="entry name" value="P-loop_NTPase"/>
</dbReference>
<dbReference type="Gene3D" id="3.40.50.300">
    <property type="entry name" value="P-loop containing nucleotide triphosphate hydrolases"/>
    <property type="match status" value="1"/>
</dbReference>
<feature type="compositionally biased region" description="Basic and acidic residues" evidence="13">
    <location>
        <begin position="3182"/>
        <end position="3191"/>
    </location>
</feature>
<dbReference type="GO" id="GO:0016887">
    <property type="term" value="F:ATP hydrolysis activity"/>
    <property type="evidence" value="ECO:0007669"/>
    <property type="project" value="TreeGrafter"/>
</dbReference>
<feature type="compositionally biased region" description="Low complexity" evidence="13">
    <location>
        <begin position="14"/>
        <end position="28"/>
    </location>
</feature>
<dbReference type="SMART" id="SM00573">
    <property type="entry name" value="HSA"/>
    <property type="match status" value="1"/>
</dbReference>
<evidence type="ECO:0000256" key="13">
    <source>
        <dbReference type="SAM" id="MobiDB-lite"/>
    </source>
</evidence>
<feature type="compositionally biased region" description="Basic and acidic residues" evidence="13">
    <location>
        <begin position="3128"/>
        <end position="3147"/>
    </location>
</feature>
<sequence length="4084" mass="447411">MSDKQGTPILPPLSRGASNNGGASNGGAPQQTVSLQQVLATAQGLNVLATGSGQQFVITTQVPGLTQVIPNNSSTNANAQQVGVTRIVNIANTQSRNAATTVGGAMSAGVNVVSASLPHPSTGRQNSTKVVLATSPKLVRTSIGNVFVAPMSSSQTSSASSSSSQAALSSLSSSPQLVPSSSPVRKRLKLSESSEKPITLTGEDLGGLRRRVLEHKMRRMQMLREKYVENVAELFFLQAGGNMMDYLTWRKRPPTSQYLHFLRQRRLDSEDDDEDLTVPLPSIPELSQISSSANTTAVTATVTTPTTTTTTVTATTVAAAAAAAAAVAAATTTTVTSTIPVVTTAATSIPTVVPTPSQSAPEVKISGVGVTPVAVSTTLPAAVAQLSQHGQIPGRPQGGRHGMVFAFRAIHQSSPVTVHSSSSASATLAPTLIIGDYHRRLLRLPLPVERLCLSTDVLLQSSPSEFLDRNMRRDSADFLCGTPVVADPSKPVTTVTTASPVIDKSSTTVVATATPKTPATITTLSNPQPIVKLVKLSTSTAVTTSCDITNNQEQIVEKAKQEAYVMQRIAELQREGLWSERRLPKVQEPARTKAHWDYLLEEMVWLAADFAQERKWKKAAAKKCARMVQKYFQEKAIQAQKAEKSQELRLKKIASFVAKEIKTFWTNVEKLVEYKQQTRLEEKRKKALDQHLNFIVGQTEKYSTWLTEGLNKTDGPQSIPASMNSSRISSPVPQGKGHSDEEFQPNQSSDDDEETIAKAEEEMKLTTNHKEEENEETTDGDVDFIAVSGESSDEEDTIMEEERLEGDVDHRRELDELKADNEMSIDELAAKYANMSEELMDVDVEIEGTDKESSDKEAARDNEEQSSSSESECEESDDESGDETAQAQSDAEETDVGLRSLLEDPSGEQQLENKTVEADRSDARNEMDNVAALAESIQPKGNTLLTTSVVTKIPFLLKHPLREYQHIGLDWLVTMYDRKLNGILADEMGLGKTIQTIALLAHLACEKGNWGPHLVIVPTSVMLNWEMECKKWCPGFKILTYYGTQKERKQKRTGWTKPNAFHICITSYKLVIQDHQSFRRKKWKYLILDEAQNIKNFKSQRWQLLLNFQTQRRLLLTGTPLQNNLMELWSLMHFLMPNVFQSHREFKEWFSNPVTGMIEGNSEYNENIIRRLHKVCNHPNLFEVRPTVSPFQMEALEFVTASLVWATLDYDPLKHIDLSSVNLLLLDLELTLSAFVAHRVRRLQTSRKLIEEIDNQPEAAPRCPSGRIKINVRLSNQTKPSPSNVQQQQHTQTKLKNLAGVLPTPRVGTSPFIKSLNASQAASGQGVTLRVAGGQQLQGYSVQLVQHQGSVKAIPVATLAHNPQSTTTVTSTTATTNAQRITVGNANIRDGLQRLTAQTVTVKQGDSVQRIAMPSFAQLVQTSTGRHIILTSNQQNTNAVMTPSGQRLTVLSKSLMGLSSSGTAVNKVVGSVVTTTSGRPVMRVPPLNVSHASQTQSSSGNSSQQPQPIRSIVTRQSQKEANKAQSKEQPKSEFHLPQLEEERRQRRQAKLRLIANINERRCAACPLYGEDLFMALRIGKPSTACPWHNGWMHCATVKQSTRMRREFFSRTEALAEAIKSTERIVEELKEVFERFVVHVPAVRAPVPRFHVSHPPPHKLWNERRLRVELQHQLSPKFALLHSISGRMLTQFPDPRLIQYDCGKLQSLDRLLRKLKSDNHRVLIFTQMTRMLDVLEAFLNFHGHIYLRLDGTTRVDQRQVLMERFNGDKRIFCFILSTRSGGVGVNLTGADTVIFYDSDWNPTMDAQAQDRCHRIGQTRDVHIYRLVSEKTVEENILKKANQKRLLGDLAIEGGNFTTAYFKSSTIQDLFNIDQTENDPSARMAEVLEQSRDRERAWSKDTTPFQGASSSSSQYTEEKVAIGALESALAAAEEDLDVQAAKTAKAEAVADLAEFDENIPLDDADRDDAQVSKAEQEVQHLVSQLTPIERYAMRFIEESEGSFSTAQLAAAERELEEQKKEWELDRLRALREEEERRMRLAEDDEEKPLTFGREDAQNQVNSTAANKGGSKRLVNKRLSVPSRRSSRRRGGGGGRSRNNASNRGGGVRESSSRSENETTTSTESESESESQEEEEDVVEDSLDEESSHTESQSQGDEGEGEEEGDKDDDEGEEEDASEGNEDNRANSNGGNGTERGEGLPRRRGRLAGATCGRNHFDLNSPRTRSRGNVKINLWTLDVSPILPGVKPNCRRQQPQRTSKFRCVKFERTLSSSLTSSPVVITKRRTRINANAKASANSNENLKIKTAEEEREPSKDERDSRRNDRESSSKADRDSTRNERDSLSKDDRGSMKNERDSLSTDDHDSPRNDRDSSPKIDHDSTNNDHASSKDDSVATEDRNSMKREQDSSKDDDNSVNDHSKDSTKHDRGSSRSDHDSTNDDRGSTKNDEVSSKDEQGPLKDDRDSMTSSNSVKQHVSDADVDAERLADDHTDPMTPTAPAKPDQAKTAESKLDNTEQGVKEEKEREKNSDKVIRVNLVSTVCSVQVTRCSQKFTSATYRKLGPEVNRNEDAENLDVNVNTRGSLSSSGSAQSDVSLKRAKETTTATTREAKSVAEIVVSANSLFNNSRVKLVNAVASKESERNSVDSSASRSVPLLRSKTLRSGSPDISSSSSSPSSPSSSSLSSSNDKFVKSAAVSRVSVAQKNSKSDNVSLSDEDDARHVDEGSHDNIEPVTTVATRKYTSQKFNNSKSENTDSEKAGDSLLNSVSSDCSVVLSPGKCEVISGDSKYKLRKVVIDAASAGPRGVTTRSSKLSPVAVGSNSRPEESNVRLADDKVEAEATKNASPQVKVSQCTRSTSSSSSSSPQQQSVTEQSRVTRSTIGRSFTPPLIGDARNSPLRVTAVKRRPDTPLPRPITRSAATIVSFDDSITAASSSSAYRGEKHATRQNSKLSSCQDNGFVNPPLPFRRSRSIPPMKPDVSKETTTAVVIVERNPNIQLKRRPDTPRPTSVPTSNNEQQQSVPRVTRSGMTLNSATKAATSPPCPSNTPRTSGKQQQQQPPRGSPTREPSANDATERGSMTPYSFEKPQRTAKVVAILTLDTRSNHQHHNSKAPSSIQPKAAVNCAAGSSEVKAQDKEVFTTRLSDSLKEQETESEGYDSSPDSKSKRLRRENKRGKVASYIDEDGQLDRDDEPPSKRITSRTSSHLSAATSASTSSTQAQTRSEKLRNATIWLSEHTMEQMPMWCPPTPPTTDNDVYIDYSLGFLYENTPMSEAQLPPIYVKKERKRCRIDVGISEDGPRPAKIRHKDESVYTPKSLFERPLPMLLKLRRDLKMYKYRSMIRPPVPALGIKGSSSSHAKAIVEPDQPTDWMINEDWLLLQSIQVYQAQPINIMMVPASYVLNWDLVADIVNNCSRLYRSFKQCRTRYETVVEPCEEGKLLYDVAPKKQKKQKGSVYKSSQLGEQQSKGNKPMRTSQLHYQDKNQSFTQMSIQRFDIFKNVSNKRTPTVKPMLVTPSMKNPNNAAVLADYGIEYENPLTPMEVAERRTQRINKEKAKQVVLNSEQHVARLYQHQQFKMQQHQPTQQAGQQVVTASSAASQVHQLTQSAITTVANTGGITKVVTSSVTSNNVATGSSSVVTTVKARQAGAGQQVGMQDGRAATVAVASVGNVQTAQRIATASLVSTGQSSAATATAAAQKGLVGVTLTATPGTKTLTAVQLQYYRHQQMLRQQQQLKMRDGMNVLHAQGSGGQKVSVAVSATAAQQRAAAATLMKQSIAAGGSVAQTAVGKQTVARTVSETEMAALIKRQALQQQAKAAAAAAAAVAQVQVPAQAGLSAAQIFAQAGLVQQAGTSASGTPVATLVKTANVAGVRAATPQQIRQLALHPQLLAQRKLPAQKVAQLAQVAGKTGVQTQLIVQQKSLSTTMTVQQIQQVMKHVQPSTMQQFTHVSTGQAVSQASQVVLAKSPLQTRVIPVASGALKQTIQVVTAGNAQLRQATPIQGKPVTSSTVRRSPGPGPSPGPSPIPGSSTPGTAAGSNSTNNAAASSASTSNMSPAAPTLGQVRLQGITHSQQQQQQQQQVQQDAQPK</sequence>
<dbReference type="Pfam" id="PF07529">
    <property type="entry name" value="HSA"/>
    <property type="match status" value="1"/>
</dbReference>
<feature type="region of interest" description="Disordered" evidence="13">
    <location>
        <begin position="2034"/>
        <end position="2206"/>
    </location>
</feature>
<feature type="compositionally biased region" description="Basic and acidic residues" evidence="13">
    <location>
        <begin position="2471"/>
        <end position="2488"/>
    </location>
</feature>
<feature type="compositionally biased region" description="Basic and acidic residues" evidence="13">
    <location>
        <begin position="2714"/>
        <end position="2726"/>
    </location>
</feature>
<dbReference type="GO" id="GO:0005524">
    <property type="term" value="F:ATP binding"/>
    <property type="evidence" value="ECO:0007669"/>
    <property type="project" value="UniProtKB-KW"/>
</dbReference>
<feature type="compositionally biased region" description="Low complexity" evidence="13">
    <location>
        <begin position="1490"/>
        <end position="1507"/>
    </location>
</feature>
<feature type="compositionally biased region" description="Low complexity" evidence="13">
    <location>
        <begin position="2659"/>
        <end position="2682"/>
    </location>
</feature>
<dbReference type="InParanoid" id="E2BIY4"/>
<evidence type="ECO:0000259" key="17">
    <source>
        <dbReference type="PROSITE" id="PS51204"/>
    </source>
</evidence>
<dbReference type="SMART" id="SM00490">
    <property type="entry name" value="HELICc"/>
    <property type="match status" value="1"/>
</dbReference>
<feature type="compositionally biased region" description="Basic and acidic residues" evidence="13">
    <location>
        <begin position="2299"/>
        <end position="2461"/>
    </location>
</feature>
<protein>
    <submittedName>
        <fullName evidence="18">Helicase domino</fullName>
    </submittedName>
</protein>
<feature type="compositionally biased region" description="Polar residues" evidence="13">
    <location>
        <begin position="3002"/>
        <end position="3034"/>
    </location>
</feature>
<evidence type="ECO:0000313" key="18">
    <source>
        <dbReference type="EMBL" id="EFN84329.1"/>
    </source>
</evidence>
<dbReference type="InterPro" id="IPR014001">
    <property type="entry name" value="Helicase_ATP-bd"/>
</dbReference>
<comment type="similarity">
    <text evidence="2">Belongs to the SNF2/RAD54 helicase family. SWR1 subfamily.</text>
</comment>
<name>E2BIY4_HARSA</name>
<dbReference type="PANTHER" id="PTHR45685">
    <property type="entry name" value="HELICASE SRCAP-RELATED"/>
    <property type="match status" value="1"/>
</dbReference>
<keyword evidence="19" id="KW-1185">Reference proteome</keyword>
<keyword evidence="11" id="KW-0804">Transcription</keyword>
<feature type="domain" description="Helicase C-terminal" evidence="16">
    <location>
        <begin position="1706"/>
        <end position="1856"/>
    </location>
</feature>
<feature type="compositionally biased region" description="Basic and acidic residues" evidence="13">
    <location>
        <begin position="2819"/>
        <end position="2836"/>
    </location>
</feature>
<feature type="compositionally biased region" description="Polar residues" evidence="13">
    <location>
        <begin position="3042"/>
        <end position="3068"/>
    </location>
</feature>
<keyword evidence="9" id="KW-0805">Transcription regulation</keyword>
<evidence type="ECO:0000256" key="8">
    <source>
        <dbReference type="ARBA" id="ARBA00022853"/>
    </source>
</evidence>
<dbReference type="EMBL" id="GL448543">
    <property type="protein sequence ID" value="EFN84329.1"/>
    <property type="molecule type" value="Genomic_DNA"/>
</dbReference>
<dbReference type="FunFam" id="3.40.50.300:FF:000529">
    <property type="entry name" value="helicase SRCAP isoform X1"/>
    <property type="match status" value="1"/>
</dbReference>
<proteinExistence type="inferred from homology"/>
<dbReference type="Pfam" id="PF00176">
    <property type="entry name" value="SNF2-rel_dom"/>
    <property type="match status" value="1"/>
</dbReference>
<accession>E2BIY4</accession>
<feature type="region of interest" description="Disordered" evidence="13">
    <location>
        <begin position="2575"/>
        <end position="2604"/>
    </location>
</feature>
<keyword evidence="8" id="KW-0156">Chromatin regulator</keyword>
<dbReference type="GO" id="GO:0003677">
    <property type="term" value="F:DNA binding"/>
    <property type="evidence" value="ECO:0007669"/>
    <property type="project" value="UniProtKB-KW"/>
</dbReference>
<feature type="compositionally biased region" description="Acidic residues" evidence="13">
    <location>
        <begin position="791"/>
        <end position="804"/>
    </location>
</feature>
<dbReference type="Proteomes" id="UP000008237">
    <property type="component" value="Unassembled WGS sequence"/>
</dbReference>
<feature type="region of interest" description="Disordered" evidence="13">
    <location>
        <begin position="1890"/>
        <end position="1911"/>
    </location>
</feature>
<dbReference type="CDD" id="cd18003">
    <property type="entry name" value="DEXQc_SRCAP"/>
    <property type="match status" value="1"/>
</dbReference>
<feature type="region of interest" description="Disordered" evidence="13">
    <location>
        <begin position="2929"/>
        <end position="3083"/>
    </location>
</feature>
<gene>
    <name evidence="18" type="ORF">EAI_13821</name>
</gene>
<dbReference type="PROSITE" id="PS51194">
    <property type="entry name" value="HELICASE_CTER"/>
    <property type="match status" value="1"/>
</dbReference>
<dbReference type="FunFam" id="3.40.50.10810:FF:000005">
    <property type="entry name" value="Photoperiod-independent early flowering 1"/>
    <property type="match status" value="1"/>
</dbReference>
<feature type="compositionally biased region" description="Acidic residues" evidence="13">
    <location>
        <begin position="773"/>
        <end position="782"/>
    </location>
</feature>
<dbReference type="GO" id="GO:0000812">
    <property type="term" value="C:Swr1 complex"/>
    <property type="evidence" value="ECO:0007669"/>
    <property type="project" value="TreeGrafter"/>
</dbReference>
<evidence type="ECO:0000256" key="1">
    <source>
        <dbReference type="ARBA" id="ARBA00004123"/>
    </source>
</evidence>
<feature type="region of interest" description="Disordered" evidence="13">
    <location>
        <begin position="839"/>
        <end position="923"/>
    </location>
</feature>
<dbReference type="STRING" id="610380.E2BIY4"/>
<feature type="compositionally biased region" description="Basic and acidic residues" evidence="13">
    <location>
        <begin position="914"/>
        <end position="923"/>
    </location>
</feature>
<dbReference type="PROSITE" id="PS51204">
    <property type="entry name" value="HSA"/>
    <property type="match status" value="1"/>
</dbReference>
<evidence type="ECO:0000259" key="14">
    <source>
        <dbReference type="PROSITE" id="PS50090"/>
    </source>
</evidence>
<keyword evidence="4" id="KW-0547">Nucleotide-binding</keyword>
<feature type="domain" description="Myb-like" evidence="14">
    <location>
        <begin position="3366"/>
        <end position="3427"/>
    </location>
</feature>
<evidence type="ECO:0000256" key="7">
    <source>
        <dbReference type="ARBA" id="ARBA00022840"/>
    </source>
</evidence>
<dbReference type="SMART" id="SM00487">
    <property type="entry name" value="DEXDc"/>
    <property type="match status" value="1"/>
</dbReference>
<feature type="compositionally biased region" description="Polar residues" evidence="13">
    <location>
        <begin position="2731"/>
        <end position="2747"/>
    </location>
</feature>
<feature type="compositionally biased region" description="Polar residues" evidence="13">
    <location>
        <begin position="2699"/>
        <end position="2709"/>
    </location>
</feature>
<feature type="compositionally biased region" description="Acidic residues" evidence="13">
    <location>
        <begin position="2122"/>
        <end position="2142"/>
    </location>
</feature>
<feature type="compositionally biased region" description="Acidic residues" evidence="13">
    <location>
        <begin position="871"/>
        <end position="882"/>
    </location>
</feature>
<keyword evidence="10" id="KW-0238">DNA-binding</keyword>
<feature type="compositionally biased region" description="Basic and acidic residues" evidence="13">
    <location>
        <begin position="755"/>
        <end position="772"/>
    </location>
</feature>
<feature type="compositionally biased region" description="Basic and acidic residues" evidence="13">
    <location>
        <begin position="2499"/>
        <end position="2525"/>
    </location>
</feature>
<dbReference type="InterPro" id="IPR049730">
    <property type="entry name" value="SNF2/RAD54-like_C"/>
</dbReference>
<feature type="region of interest" description="Disordered" evidence="13">
    <location>
        <begin position="2694"/>
        <end position="2757"/>
    </location>
</feature>
<feature type="region of interest" description="Disordered" evidence="13">
    <location>
        <begin position="713"/>
        <end position="824"/>
    </location>
</feature>
<feature type="compositionally biased region" description="Low complexity" evidence="13">
    <location>
        <begin position="2847"/>
        <end position="2870"/>
    </location>
</feature>
<dbReference type="Pfam" id="PF00271">
    <property type="entry name" value="Helicase_C"/>
    <property type="match status" value="1"/>
</dbReference>
<feature type="compositionally biased region" description="Low complexity" evidence="13">
    <location>
        <begin position="4022"/>
        <end position="4055"/>
    </location>
</feature>
<feature type="region of interest" description="Disordered" evidence="13">
    <location>
        <begin position="3098"/>
        <end position="3220"/>
    </location>
</feature>
<comment type="subcellular location">
    <subcellularLocation>
        <location evidence="1">Nucleus</location>
    </subcellularLocation>
</comment>
<dbReference type="InterPro" id="IPR001005">
    <property type="entry name" value="SANT/Myb"/>
</dbReference>
<keyword evidence="7" id="KW-0067">ATP-binding</keyword>
<evidence type="ECO:0000256" key="5">
    <source>
        <dbReference type="ARBA" id="ARBA00022801"/>
    </source>
</evidence>
<organism evidence="19">
    <name type="scientific">Harpegnathos saltator</name>
    <name type="common">Jerdon's jumping ant</name>
    <dbReference type="NCBI Taxonomy" id="610380"/>
    <lineage>
        <taxon>Eukaryota</taxon>
        <taxon>Metazoa</taxon>
        <taxon>Ecdysozoa</taxon>
        <taxon>Arthropoda</taxon>
        <taxon>Hexapoda</taxon>
        <taxon>Insecta</taxon>
        <taxon>Pterygota</taxon>
        <taxon>Neoptera</taxon>
        <taxon>Endopterygota</taxon>
        <taxon>Hymenoptera</taxon>
        <taxon>Apocrita</taxon>
        <taxon>Aculeata</taxon>
        <taxon>Formicoidea</taxon>
        <taxon>Formicidae</taxon>
        <taxon>Ponerinae</taxon>
        <taxon>Ponerini</taxon>
        <taxon>Harpegnathos</taxon>
    </lineage>
</organism>